<protein>
    <submittedName>
        <fullName evidence="3">Uncharacterized protein</fullName>
    </submittedName>
</protein>
<keyword evidence="1" id="KW-0175">Coiled coil</keyword>
<feature type="coiled-coil region" evidence="1">
    <location>
        <begin position="391"/>
        <end position="490"/>
    </location>
</feature>
<accession>A0ABR4NF49</accession>
<feature type="compositionally biased region" description="Low complexity" evidence="2">
    <location>
        <begin position="874"/>
        <end position="884"/>
    </location>
</feature>
<keyword evidence="4" id="KW-1185">Reference proteome</keyword>
<feature type="compositionally biased region" description="Basic and acidic residues" evidence="2">
    <location>
        <begin position="955"/>
        <end position="964"/>
    </location>
</feature>
<sequence>MVTDPDLALDTAGGLLSARAPPAQPKLAAVQSLAAAPVALEPARVAVQMMSEHRGLVVTNDDTKFLKLAGGCSALVTARFGRIPSVSRVGMHLEAISQLDEQARELMSDDETQFPKIKLSMAYVGFTDAKCVDFVSDLVVRDGSLDAHRSVVTAGQIYETVAKGCRLPFLISIEIEVAHAPLVRTLGRLILADLYAPSFVNLPERKPPSLPATIAAMRELATIIATPGMAGVLPYKSSLFTSMVPELFGGAAVSTFPLDPTCAASDVMPALEFFDLMRKVRNKASIHVVSEQILRLEALTAFEKNQNAMLDVEKARLAEDVRLAREQLGTLRSQVDVQIPAAQARHQHRLADINGHVTTITLFRRLEVAHRQTDAEVLAEELRRERVLHVISRHEREQRDARIERDKIVQEELAEQIRLLMVAKDALAAEVAEIAAQLEARIADLSQLEAALMQYAEAAQAAVDGANSQIAKLDTAIADAETRLVHASEREARQASKIDGMSQQLREADAAAEAGRLARDELAQQLDVLRAERVAAADQISELGTKLQAAQDELSQARGAMETERATHLAQIEALRQREDTWKAEITKSLGALEKTTSATSEKEHAEIGQLRRDMEAVVRANQDLRAALEMEREKRDEQASALLAAIAEKNKSIADAAEASARAVAEITAMSAAAQASAQSAPAPAPSQAAQPKTQRKKPPKSADKPVESKPAADAEPVAKAPKAASKADPAKEPVKEHSAGRAAKQPAAEPPASIEPQAAAEQPASQQTVDPAKHVSPAPKPARNASPESPSSDMDLDSDSGTDVAEMPVPALKPKAEAATSSKSSTVKAPAKASQSDKPKATKASKKSSEPKAAKQPAEPKESKEAKHAKALKAAADASDQPETLPARKKRPPPKPIQMLPDSDPSDSAISDEDVSEFINPEVVAPSPRRRPARGSKRPAPDANSSADSEIDAPAKPRKADKTSAAASKQKPSKSVSRAADPKPEPKTQKEDKPAKKDAAAAPAVDPKTISGDATKKDGKRRKVDAGESNSRADEEEATKANKADTSLFGMLSFLNTPTTTEPGVGSSSSATAVAAPAAAEASAPAPAATAAPLVPRLPRHVLDRRRLALIGK</sequence>
<feature type="region of interest" description="Disordered" evidence="2">
    <location>
        <begin position="679"/>
        <end position="1046"/>
    </location>
</feature>
<proteinExistence type="predicted"/>
<feature type="compositionally biased region" description="Low complexity" evidence="2">
    <location>
        <begin position="819"/>
        <end position="836"/>
    </location>
</feature>
<feature type="compositionally biased region" description="Low complexity" evidence="2">
    <location>
        <begin position="747"/>
        <end position="769"/>
    </location>
</feature>
<dbReference type="Proteomes" id="UP001527925">
    <property type="component" value="Unassembled WGS sequence"/>
</dbReference>
<dbReference type="EMBL" id="JADGIZ020000008">
    <property type="protein sequence ID" value="KAL2918076.1"/>
    <property type="molecule type" value="Genomic_DNA"/>
</dbReference>
<feature type="compositionally biased region" description="Low complexity" evidence="2">
    <location>
        <begin position="966"/>
        <end position="979"/>
    </location>
</feature>
<feature type="compositionally biased region" description="Basic and acidic residues" evidence="2">
    <location>
        <begin position="982"/>
        <end position="1001"/>
    </location>
</feature>
<evidence type="ECO:0000313" key="3">
    <source>
        <dbReference type="EMBL" id="KAL2918076.1"/>
    </source>
</evidence>
<feature type="compositionally biased region" description="Basic and acidic residues" evidence="2">
    <location>
        <begin position="702"/>
        <end position="714"/>
    </location>
</feature>
<name>A0ABR4NF49_9FUNG</name>
<evidence type="ECO:0000313" key="4">
    <source>
        <dbReference type="Proteomes" id="UP001527925"/>
    </source>
</evidence>
<feature type="compositionally biased region" description="Low complexity" evidence="2">
    <location>
        <begin position="679"/>
        <end position="693"/>
    </location>
</feature>
<evidence type="ECO:0000256" key="2">
    <source>
        <dbReference type="SAM" id="MobiDB-lite"/>
    </source>
</evidence>
<evidence type="ECO:0000256" key="1">
    <source>
        <dbReference type="SAM" id="Coils"/>
    </source>
</evidence>
<comment type="caution">
    <text evidence="3">The sequence shown here is derived from an EMBL/GenBank/DDBJ whole genome shotgun (WGS) entry which is preliminary data.</text>
</comment>
<organism evidence="3 4">
    <name type="scientific">Polyrhizophydium stewartii</name>
    <dbReference type="NCBI Taxonomy" id="2732419"/>
    <lineage>
        <taxon>Eukaryota</taxon>
        <taxon>Fungi</taxon>
        <taxon>Fungi incertae sedis</taxon>
        <taxon>Chytridiomycota</taxon>
        <taxon>Chytridiomycota incertae sedis</taxon>
        <taxon>Chytridiomycetes</taxon>
        <taxon>Rhizophydiales</taxon>
        <taxon>Rhizophydiales incertae sedis</taxon>
        <taxon>Polyrhizophydium</taxon>
    </lineage>
</organism>
<feature type="compositionally biased region" description="Basic and acidic residues" evidence="2">
    <location>
        <begin position="730"/>
        <end position="741"/>
    </location>
</feature>
<feature type="compositionally biased region" description="Basic and acidic residues" evidence="2">
    <location>
        <begin position="849"/>
        <end position="870"/>
    </location>
</feature>
<gene>
    <name evidence="3" type="ORF">HK105_202490</name>
</gene>
<feature type="compositionally biased region" description="Low complexity" evidence="2">
    <location>
        <begin position="715"/>
        <end position="729"/>
    </location>
</feature>
<reference evidence="3 4" key="1">
    <citation type="submission" date="2023-09" db="EMBL/GenBank/DDBJ databases">
        <title>Pangenome analysis of Batrachochytrium dendrobatidis and related Chytrids.</title>
        <authorList>
            <person name="Yacoub M.N."/>
            <person name="Stajich J.E."/>
            <person name="James T.Y."/>
        </authorList>
    </citation>
    <scope>NUCLEOTIDE SEQUENCE [LARGE SCALE GENOMIC DNA]</scope>
    <source>
        <strain evidence="3 4">JEL0888</strain>
    </source>
</reference>
<feature type="compositionally biased region" description="Basic residues" evidence="2">
    <location>
        <begin position="930"/>
        <end position="939"/>
    </location>
</feature>
<feature type="coiled-coil region" evidence="1">
    <location>
        <begin position="519"/>
        <end position="567"/>
    </location>
</feature>